<dbReference type="STRING" id="394096.DB31_1892"/>
<dbReference type="InterPro" id="IPR000515">
    <property type="entry name" value="MetI-like"/>
</dbReference>
<keyword evidence="10" id="KW-1185">Reference proteome</keyword>
<keyword evidence="5 7" id="KW-1133">Transmembrane helix</keyword>
<comment type="similarity">
    <text evidence="7">Belongs to the binding-protein-dependent transport system permease family.</text>
</comment>
<evidence type="ECO:0000313" key="9">
    <source>
        <dbReference type="EMBL" id="KFE64874.1"/>
    </source>
</evidence>
<evidence type="ECO:0000256" key="2">
    <source>
        <dbReference type="ARBA" id="ARBA00022448"/>
    </source>
</evidence>
<feature type="transmembrane region" description="Helical" evidence="7">
    <location>
        <begin position="170"/>
        <end position="196"/>
    </location>
</feature>
<keyword evidence="4 7" id="KW-0812">Transmembrane</keyword>
<dbReference type="PANTHER" id="PTHR30151">
    <property type="entry name" value="ALKANE SULFONATE ABC TRANSPORTER-RELATED, MEMBRANE SUBUNIT"/>
    <property type="match status" value="1"/>
</dbReference>
<dbReference type="PANTHER" id="PTHR30151:SF0">
    <property type="entry name" value="ABC TRANSPORTER PERMEASE PROTEIN MJ0413-RELATED"/>
    <property type="match status" value="1"/>
</dbReference>
<feature type="transmembrane region" description="Helical" evidence="7">
    <location>
        <begin position="265"/>
        <end position="285"/>
    </location>
</feature>
<dbReference type="OrthoDB" id="5322475at2"/>
<name>A0A085WB11_9BACT</name>
<reference evidence="9 10" key="1">
    <citation type="submission" date="2014-04" db="EMBL/GenBank/DDBJ databases">
        <title>Genome assembly of Hyalangium minutum DSM 14724.</title>
        <authorList>
            <person name="Sharma G."/>
            <person name="Subramanian S."/>
        </authorList>
    </citation>
    <scope>NUCLEOTIDE SEQUENCE [LARGE SCALE GENOMIC DNA]</scope>
    <source>
        <strain evidence="9 10">DSM 14724</strain>
    </source>
</reference>
<organism evidence="9 10">
    <name type="scientific">Hyalangium minutum</name>
    <dbReference type="NCBI Taxonomy" id="394096"/>
    <lineage>
        <taxon>Bacteria</taxon>
        <taxon>Pseudomonadati</taxon>
        <taxon>Myxococcota</taxon>
        <taxon>Myxococcia</taxon>
        <taxon>Myxococcales</taxon>
        <taxon>Cystobacterineae</taxon>
        <taxon>Archangiaceae</taxon>
        <taxon>Hyalangium</taxon>
    </lineage>
</organism>
<evidence type="ECO:0000256" key="4">
    <source>
        <dbReference type="ARBA" id="ARBA00022692"/>
    </source>
</evidence>
<protein>
    <submittedName>
        <fullName evidence="9">ABC-type nitrate/sulfonate/bicarbonate transport system, permease component</fullName>
    </submittedName>
</protein>
<keyword evidence="6 7" id="KW-0472">Membrane</keyword>
<dbReference type="InterPro" id="IPR035906">
    <property type="entry name" value="MetI-like_sf"/>
</dbReference>
<comment type="subcellular location">
    <subcellularLocation>
        <location evidence="1 7">Cell membrane</location>
        <topology evidence="1 7">Multi-pass membrane protein</topology>
    </subcellularLocation>
</comment>
<keyword evidence="2 7" id="KW-0813">Transport</keyword>
<dbReference type="Pfam" id="PF00528">
    <property type="entry name" value="BPD_transp_1"/>
    <property type="match status" value="1"/>
</dbReference>
<feature type="transmembrane region" description="Helical" evidence="7">
    <location>
        <begin position="108"/>
        <end position="132"/>
    </location>
</feature>
<evidence type="ECO:0000256" key="6">
    <source>
        <dbReference type="ARBA" id="ARBA00023136"/>
    </source>
</evidence>
<accession>A0A085WB11</accession>
<evidence type="ECO:0000256" key="5">
    <source>
        <dbReference type="ARBA" id="ARBA00022989"/>
    </source>
</evidence>
<feature type="domain" description="ABC transmembrane type-1" evidence="8">
    <location>
        <begin position="104"/>
        <end position="284"/>
    </location>
</feature>
<dbReference type="PROSITE" id="PS50928">
    <property type="entry name" value="ABC_TM1"/>
    <property type="match status" value="1"/>
</dbReference>
<evidence type="ECO:0000313" key="10">
    <source>
        <dbReference type="Proteomes" id="UP000028725"/>
    </source>
</evidence>
<feature type="transmembrane region" description="Helical" evidence="7">
    <location>
        <begin position="53"/>
        <end position="76"/>
    </location>
</feature>
<dbReference type="AlphaFoldDB" id="A0A085WB11"/>
<dbReference type="GO" id="GO:0042918">
    <property type="term" value="P:alkanesulfonate transmembrane transport"/>
    <property type="evidence" value="ECO:0007669"/>
    <property type="project" value="UniProtKB-ARBA"/>
</dbReference>
<feature type="transmembrane region" description="Helical" evidence="7">
    <location>
        <begin position="144"/>
        <end position="164"/>
    </location>
</feature>
<gene>
    <name evidence="9" type="ORF">DB31_1892</name>
</gene>
<evidence type="ECO:0000256" key="7">
    <source>
        <dbReference type="RuleBase" id="RU363032"/>
    </source>
</evidence>
<evidence type="ECO:0000256" key="1">
    <source>
        <dbReference type="ARBA" id="ARBA00004651"/>
    </source>
</evidence>
<dbReference type="FunFam" id="1.10.3720.10:FF:000003">
    <property type="entry name" value="Aliphatic sulfonate ABC transporter permease"/>
    <property type="match status" value="1"/>
</dbReference>
<evidence type="ECO:0000256" key="3">
    <source>
        <dbReference type="ARBA" id="ARBA00022475"/>
    </source>
</evidence>
<dbReference type="EMBL" id="JMCB01000013">
    <property type="protein sequence ID" value="KFE64874.1"/>
    <property type="molecule type" value="Genomic_DNA"/>
</dbReference>
<feature type="transmembrane region" description="Helical" evidence="7">
    <location>
        <begin position="226"/>
        <end position="245"/>
    </location>
</feature>
<sequence length="299" mass="32117">MIEPLARGLSLVTTRCACEYLEELRALDELSAEMSLSGLTQNRVSMHFASSRWLLPLLAAAVMLLCWGAGSALGLLPVTAVPSPSAVLQCFQEELLSGRLLRDIVASLFRVAVGLSLATALAVPLGLGLGHYRPLREALLPTVNFLRSLSPLAWIPFAILWFGIGDASSIFLIFLAAFCPLAISVAAAVANVPAVYFRLGREYGWSGPSLLLRVTLPAITPQLITALRVAAGISWVVVVAAEMIAGRDGLGFMIWDARNGLRTDLLVCGMIVIGLIGVLLDQALFQLSTFPSVRWGYER</sequence>
<dbReference type="Proteomes" id="UP000028725">
    <property type="component" value="Unassembled WGS sequence"/>
</dbReference>
<dbReference type="Gene3D" id="1.10.3720.10">
    <property type="entry name" value="MetI-like"/>
    <property type="match status" value="1"/>
</dbReference>
<dbReference type="SUPFAM" id="SSF161098">
    <property type="entry name" value="MetI-like"/>
    <property type="match status" value="1"/>
</dbReference>
<dbReference type="RefSeq" id="WP_157232242.1">
    <property type="nucleotide sequence ID" value="NZ_JMCB01000013.1"/>
</dbReference>
<evidence type="ECO:0000259" key="8">
    <source>
        <dbReference type="PROSITE" id="PS50928"/>
    </source>
</evidence>
<dbReference type="CDD" id="cd06261">
    <property type="entry name" value="TM_PBP2"/>
    <property type="match status" value="1"/>
</dbReference>
<keyword evidence="3" id="KW-1003">Cell membrane</keyword>
<comment type="caution">
    <text evidence="9">The sequence shown here is derived from an EMBL/GenBank/DDBJ whole genome shotgun (WGS) entry which is preliminary data.</text>
</comment>
<proteinExistence type="inferred from homology"/>
<dbReference type="GO" id="GO:0005886">
    <property type="term" value="C:plasma membrane"/>
    <property type="evidence" value="ECO:0007669"/>
    <property type="project" value="UniProtKB-SubCell"/>
</dbReference>